<dbReference type="PANTHER" id="PTHR11538:SF41">
    <property type="entry name" value="PHENYLALANINE--TRNA LIGASE, MITOCHONDRIAL"/>
    <property type="match status" value="1"/>
</dbReference>
<dbReference type="GO" id="GO:0006432">
    <property type="term" value="P:phenylalanyl-tRNA aminoacylation"/>
    <property type="evidence" value="ECO:0007669"/>
    <property type="project" value="InterPro"/>
</dbReference>
<name>A0A2M7Q7A9_9BACT</name>
<evidence type="ECO:0000256" key="3">
    <source>
        <dbReference type="ARBA" id="ARBA00022490"/>
    </source>
</evidence>
<dbReference type="GO" id="GO:0004826">
    <property type="term" value="F:phenylalanine-tRNA ligase activity"/>
    <property type="evidence" value="ECO:0007669"/>
    <property type="project" value="UniProtKB-EC"/>
</dbReference>
<dbReference type="PANTHER" id="PTHR11538">
    <property type="entry name" value="PHENYLALANYL-TRNA SYNTHETASE"/>
    <property type="match status" value="1"/>
</dbReference>
<gene>
    <name evidence="13" type="ORF">COY97_00840</name>
</gene>
<feature type="domain" description="Aminoacyl-transfer RNA synthetases class-II family profile" evidence="12">
    <location>
        <begin position="1"/>
        <end position="222"/>
    </location>
</feature>
<keyword evidence="4 13" id="KW-0436">Ligase</keyword>
<dbReference type="GO" id="GO:0000049">
    <property type="term" value="F:tRNA binding"/>
    <property type="evidence" value="ECO:0007669"/>
    <property type="project" value="InterPro"/>
</dbReference>
<evidence type="ECO:0000256" key="6">
    <source>
        <dbReference type="ARBA" id="ARBA00022741"/>
    </source>
</evidence>
<evidence type="ECO:0000259" key="12">
    <source>
        <dbReference type="PROSITE" id="PS50862"/>
    </source>
</evidence>
<evidence type="ECO:0000256" key="5">
    <source>
        <dbReference type="ARBA" id="ARBA00022723"/>
    </source>
</evidence>
<dbReference type="InterPro" id="IPR004529">
    <property type="entry name" value="Phe-tRNA-synth_IIc_asu"/>
</dbReference>
<dbReference type="NCBIfam" id="TIGR00468">
    <property type="entry name" value="pheS"/>
    <property type="match status" value="1"/>
</dbReference>
<evidence type="ECO:0000256" key="11">
    <source>
        <dbReference type="ARBA" id="ARBA00049255"/>
    </source>
</evidence>
<accession>A0A2M7Q7A9</accession>
<evidence type="ECO:0000256" key="10">
    <source>
        <dbReference type="ARBA" id="ARBA00023146"/>
    </source>
</evidence>
<dbReference type="AlphaFoldDB" id="A0A2M7Q7A9"/>
<dbReference type="EMBL" id="PFKY01000031">
    <property type="protein sequence ID" value="PIY59079.1"/>
    <property type="molecule type" value="Genomic_DNA"/>
</dbReference>
<keyword evidence="8" id="KW-0460">Magnesium</keyword>
<dbReference type="InterPro" id="IPR002319">
    <property type="entry name" value="Phenylalanyl-tRNA_Synthase"/>
</dbReference>
<organism evidence="13 14">
    <name type="scientific">Candidatus Wolfebacteria bacterium CG_4_10_14_0_8_um_filter_39_64</name>
    <dbReference type="NCBI Taxonomy" id="1975063"/>
    <lineage>
        <taxon>Bacteria</taxon>
        <taxon>Candidatus Wolfeibacteriota</taxon>
    </lineage>
</organism>
<evidence type="ECO:0000256" key="2">
    <source>
        <dbReference type="ARBA" id="ARBA00012814"/>
    </source>
</evidence>
<keyword evidence="7" id="KW-0067">ATP-binding</keyword>
<comment type="subcellular location">
    <subcellularLocation>
        <location evidence="1">Cytoplasm</location>
    </subcellularLocation>
</comment>
<proteinExistence type="predicted"/>
<evidence type="ECO:0000256" key="4">
    <source>
        <dbReference type="ARBA" id="ARBA00022598"/>
    </source>
</evidence>
<dbReference type="GO" id="GO:0005524">
    <property type="term" value="F:ATP binding"/>
    <property type="evidence" value="ECO:0007669"/>
    <property type="project" value="UniProtKB-KW"/>
</dbReference>
<dbReference type="Pfam" id="PF01409">
    <property type="entry name" value="tRNA-synt_2d"/>
    <property type="match status" value="1"/>
</dbReference>
<keyword evidence="9" id="KW-0648">Protein biosynthesis</keyword>
<dbReference type="GO" id="GO:0005737">
    <property type="term" value="C:cytoplasm"/>
    <property type="evidence" value="ECO:0007669"/>
    <property type="project" value="UniProtKB-SubCell"/>
</dbReference>
<sequence length="231" mass="27218">VVEGPEIEDEYHHFDALNIPKDHPARDAWNTFWLKEPKNLEFRMQNSELKSRNSKFLIRNSKLAKTGKFLLRAHTSPMQIRYMETHQPPFQIIVPGRVFRYEATDASHETTFTQVEGLMVGENISLANFKFIIEKFLKKLFGEKTEFELRPSYYPFTEPGVDVYMKWRGRWLEVAGSGMVHPKVFEAVGYNPYEWQGFAFGFGLNRLAMIKYNIPDIRLFYSGDLRFIQQF</sequence>
<dbReference type="InterPro" id="IPR006195">
    <property type="entry name" value="aa-tRNA-synth_II"/>
</dbReference>
<keyword evidence="3" id="KW-0963">Cytoplasm</keyword>
<dbReference type="PROSITE" id="PS50862">
    <property type="entry name" value="AA_TRNA_LIGASE_II"/>
    <property type="match status" value="1"/>
</dbReference>
<evidence type="ECO:0000256" key="8">
    <source>
        <dbReference type="ARBA" id="ARBA00022842"/>
    </source>
</evidence>
<keyword evidence="10" id="KW-0030">Aminoacyl-tRNA synthetase</keyword>
<keyword evidence="5" id="KW-0479">Metal-binding</keyword>
<comment type="caution">
    <text evidence="13">The sequence shown here is derived from an EMBL/GenBank/DDBJ whole genome shotgun (WGS) entry which is preliminary data.</text>
</comment>
<protein>
    <recommendedName>
        <fullName evidence="2">phenylalanine--tRNA ligase</fullName>
        <ecNumber evidence="2">6.1.1.20</ecNumber>
    </recommendedName>
</protein>
<comment type="catalytic activity">
    <reaction evidence="11">
        <text>tRNA(Phe) + L-phenylalanine + ATP = L-phenylalanyl-tRNA(Phe) + AMP + diphosphate + H(+)</text>
        <dbReference type="Rhea" id="RHEA:19413"/>
        <dbReference type="Rhea" id="RHEA-COMP:9668"/>
        <dbReference type="Rhea" id="RHEA-COMP:9699"/>
        <dbReference type="ChEBI" id="CHEBI:15378"/>
        <dbReference type="ChEBI" id="CHEBI:30616"/>
        <dbReference type="ChEBI" id="CHEBI:33019"/>
        <dbReference type="ChEBI" id="CHEBI:58095"/>
        <dbReference type="ChEBI" id="CHEBI:78442"/>
        <dbReference type="ChEBI" id="CHEBI:78531"/>
        <dbReference type="ChEBI" id="CHEBI:456215"/>
        <dbReference type="EC" id="6.1.1.20"/>
    </reaction>
</comment>
<keyword evidence="6" id="KW-0547">Nucleotide-binding</keyword>
<reference evidence="14" key="1">
    <citation type="submission" date="2017-09" db="EMBL/GenBank/DDBJ databases">
        <title>Depth-based differentiation of microbial function through sediment-hosted aquifers and enrichment of novel symbionts in the deep terrestrial subsurface.</title>
        <authorList>
            <person name="Probst A.J."/>
            <person name="Ladd B."/>
            <person name="Jarett J.K."/>
            <person name="Geller-Mcgrath D.E."/>
            <person name="Sieber C.M.K."/>
            <person name="Emerson J.B."/>
            <person name="Anantharaman K."/>
            <person name="Thomas B.C."/>
            <person name="Malmstrom R."/>
            <person name="Stieglmeier M."/>
            <person name="Klingl A."/>
            <person name="Woyke T."/>
            <person name="Ryan C.M."/>
            <person name="Banfield J.F."/>
        </authorList>
    </citation>
    <scope>NUCLEOTIDE SEQUENCE [LARGE SCALE GENOMIC DNA]</scope>
</reference>
<evidence type="ECO:0000313" key="13">
    <source>
        <dbReference type="EMBL" id="PIY59079.1"/>
    </source>
</evidence>
<evidence type="ECO:0000256" key="9">
    <source>
        <dbReference type="ARBA" id="ARBA00022917"/>
    </source>
</evidence>
<dbReference type="Gene3D" id="3.30.930.10">
    <property type="entry name" value="Bira Bifunctional Protein, Domain 2"/>
    <property type="match status" value="1"/>
</dbReference>
<dbReference type="CDD" id="cd00496">
    <property type="entry name" value="PheRS_alpha_core"/>
    <property type="match status" value="1"/>
</dbReference>
<dbReference type="EC" id="6.1.1.20" evidence="2"/>
<dbReference type="SUPFAM" id="SSF55681">
    <property type="entry name" value="Class II aaRS and biotin synthetases"/>
    <property type="match status" value="1"/>
</dbReference>
<evidence type="ECO:0000313" key="14">
    <source>
        <dbReference type="Proteomes" id="UP000228730"/>
    </source>
</evidence>
<evidence type="ECO:0000256" key="7">
    <source>
        <dbReference type="ARBA" id="ARBA00022840"/>
    </source>
</evidence>
<evidence type="ECO:0000256" key="1">
    <source>
        <dbReference type="ARBA" id="ARBA00004496"/>
    </source>
</evidence>
<feature type="non-terminal residue" evidence="13">
    <location>
        <position position="1"/>
    </location>
</feature>
<dbReference type="InterPro" id="IPR045864">
    <property type="entry name" value="aa-tRNA-synth_II/BPL/LPL"/>
</dbReference>
<dbReference type="GO" id="GO:0046872">
    <property type="term" value="F:metal ion binding"/>
    <property type="evidence" value="ECO:0007669"/>
    <property type="project" value="UniProtKB-KW"/>
</dbReference>
<dbReference type="Proteomes" id="UP000228730">
    <property type="component" value="Unassembled WGS sequence"/>
</dbReference>